<reference evidence="3" key="2">
    <citation type="submission" date="2018-04" db="EMBL/GenBank/DDBJ databases">
        <title>Complete genome sequence of Sulfodiicoccus acidiphilus strain HS-1.</title>
        <authorList>
            <person name="Sakai H.D."/>
            <person name="Kurosawa N."/>
        </authorList>
    </citation>
    <scope>NUCLEOTIDE SEQUENCE [LARGE SCALE GENOMIC DNA]</scope>
    <source>
        <strain evidence="3">HS-1</strain>
    </source>
</reference>
<dbReference type="Proteomes" id="UP000276741">
    <property type="component" value="Chromosome"/>
</dbReference>
<protein>
    <submittedName>
        <fullName evidence="1">Uncharacterized protein</fullName>
    </submittedName>
</protein>
<evidence type="ECO:0000313" key="2">
    <source>
        <dbReference type="EMBL" id="GGT90219.1"/>
    </source>
</evidence>
<evidence type="ECO:0000313" key="3">
    <source>
        <dbReference type="Proteomes" id="UP000276741"/>
    </source>
</evidence>
<reference evidence="1" key="3">
    <citation type="journal article" date="2019" name="BMC Res. Notes">
        <title>Complete genome sequence of the Sulfodiicoccus acidiphilus strain HS-1T, the first crenarchaeon that lacks polB3, isolated from an acidic hot spring in Ohwaku-dani, Hakone, Japan.</title>
        <authorList>
            <person name="Sakai H.D."/>
            <person name="Kurosawa N."/>
        </authorList>
    </citation>
    <scope>NUCLEOTIDE SEQUENCE</scope>
    <source>
        <strain evidence="1">HS-1</strain>
    </source>
</reference>
<sequence length="84" mass="10034">MERELFLFRIPPSLDQENFILDKIISRFPDLGDPLSYHVVHRSRYDVMTIQFESCKVVVKFDDKGEALASIVYRRRRREGAMER</sequence>
<dbReference type="EMBL" id="AP018553">
    <property type="protein sequence ID" value="BBD72331.1"/>
    <property type="molecule type" value="Genomic_DNA"/>
</dbReference>
<reference evidence="2" key="4">
    <citation type="submission" date="2020-09" db="EMBL/GenBank/DDBJ databases">
        <authorList>
            <person name="Sun Q."/>
            <person name="Ohkuma M."/>
        </authorList>
    </citation>
    <scope>NUCLEOTIDE SEQUENCE</scope>
    <source>
        <strain evidence="2">JCM 31740</strain>
    </source>
</reference>
<dbReference type="EMBL" id="BMQS01000004">
    <property type="protein sequence ID" value="GGT90219.1"/>
    <property type="molecule type" value="Genomic_DNA"/>
</dbReference>
<evidence type="ECO:0000313" key="1">
    <source>
        <dbReference type="EMBL" id="BBD72331.1"/>
    </source>
</evidence>
<dbReference type="Proteomes" id="UP000616143">
    <property type="component" value="Unassembled WGS sequence"/>
</dbReference>
<accession>A0A348B2C9</accession>
<organism evidence="1 3">
    <name type="scientific">Sulfodiicoccus acidiphilus</name>
    <dbReference type="NCBI Taxonomy" id="1670455"/>
    <lineage>
        <taxon>Archaea</taxon>
        <taxon>Thermoproteota</taxon>
        <taxon>Thermoprotei</taxon>
        <taxon>Sulfolobales</taxon>
        <taxon>Sulfolobaceae</taxon>
        <taxon>Sulfodiicoccus</taxon>
    </lineage>
</organism>
<dbReference type="GeneID" id="38666222"/>
<dbReference type="RefSeq" id="WP_126449663.1">
    <property type="nucleotide sequence ID" value="NZ_AP018553.1"/>
</dbReference>
<reference evidence="2" key="1">
    <citation type="journal article" date="2014" name="Int. J. Syst. Evol. Microbiol.">
        <title>Complete genome sequence of Corynebacterium casei LMG S-19264T (=DSM 44701T), isolated from a smear-ripened cheese.</title>
        <authorList>
            <consortium name="US DOE Joint Genome Institute (JGI-PGF)"/>
            <person name="Walter F."/>
            <person name="Albersmeier A."/>
            <person name="Kalinowski J."/>
            <person name="Ruckert C."/>
        </authorList>
    </citation>
    <scope>NUCLEOTIDE SEQUENCE</scope>
    <source>
        <strain evidence="2">JCM 31740</strain>
    </source>
</reference>
<gene>
    <name evidence="2" type="ORF">GCM10007116_05010</name>
    <name evidence="1" type="ORF">HS1genome_0720</name>
</gene>
<dbReference type="AlphaFoldDB" id="A0A348B2C9"/>
<keyword evidence="3" id="KW-1185">Reference proteome</keyword>
<name>A0A348B2C9_9CREN</name>
<proteinExistence type="predicted"/>
<dbReference type="KEGG" id="sacd:HS1genome_0720"/>